<evidence type="ECO:0000313" key="2">
    <source>
        <dbReference type="Proteomes" id="UP000194860"/>
    </source>
</evidence>
<dbReference type="PROSITE" id="PS51257">
    <property type="entry name" value="PROKAR_LIPOPROTEIN"/>
    <property type="match status" value="1"/>
</dbReference>
<dbReference type="RefSeq" id="WP_088033140.1">
    <property type="nucleotide sequence ID" value="NZ_NFDG01000121.1"/>
</dbReference>
<reference evidence="1 2" key="1">
    <citation type="submission" date="2016-10" db="EMBL/GenBank/DDBJ databases">
        <title>Comparative genomics of Bacillus thuringiensis reveals a path to pathogens against multiple invertebrate hosts.</title>
        <authorList>
            <person name="Zheng J."/>
            <person name="Gao Q."/>
            <person name="Liu H."/>
            <person name="Peng D."/>
            <person name="Ruan L."/>
            <person name="Sun M."/>
        </authorList>
    </citation>
    <scope>NUCLEOTIDE SEQUENCE [LARGE SCALE GENOMIC DNA]</scope>
    <source>
        <strain evidence="1">BGSC 4BM1</strain>
    </source>
</reference>
<protein>
    <recommendedName>
        <fullName evidence="3">Amino acid ABC transporter ATP-binding protein</fullName>
    </recommendedName>
</protein>
<dbReference type="SUPFAM" id="SSF159121">
    <property type="entry name" value="BC4932-like"/>
    <property type="match status" value="1"/>
</dbReference>
<proteinExistence type="predicted"/>
<organism evidence="1 2">
    <name type="scientific">Bacillus thuringiensis serovar navarrensis</name>
    <dbReference type="NCBI Taxonomy" id="339658"/>
    <lineage>
        <taxon>Bacteria</taxon>
        <taxon>Bacillati</taxon>
        <taxon>Bacillota</taxon>
        <taxon>Bacilli</taxon>
        <taxon>Bacillales</taxon>
        <taxon>Bacillaceae</taxon>
        <taxon>Bacillus</taxon>
        <taxon>Bacillus cereus group</taxon>
    </lineage>
</organism>
<evidence type="ECO:0000313" key="1">
    <source>
        <dbReference type="EMBL" id="OTY15170.1"/>
    </source>
</evidence>
<dbReference type="InterPro" id="IPR006542">
    <property type="entry name" value="DUF1093"/>
</dbReference>
<evidence type="ECO:0008006" key="3">
    <source>
        <dbReference type="Google" id="ProtNLM"/>
    </source>
</evidence>
<gene>
    <name evidence="1" type="ORF">BK732_18710</name>
</gene>
<dbReference type="Gene3D" id="2.40.50.480">
    <property type="match status" value="1"/>
</dbReference>
<dbReference type="Proteomes" id="UP000194860">
    <property type="component" value="Unassembled WGS sequence"/>
</dbReference>
<dbReference type="PANTHER" id="PTHR36433:SF2">
    <property type="entry name" value="YXEA FAMILY PROTEIN"/>
    <property type="match status" value="1"/>
</dbReference>
<dbReference type="NCBIfam" id="TIGR01655">
    <property type="entry name" value="yxeA_fam"/>
    <property type="match status" value="1"/>
</dbReference>
<sequence length="120" mass="13979">MKELKRYIALFSILVVFASLLVGCDINRMGKDEYYVQITTDGIEKNEKSDDGKPFKYFEYKLTGFDKEGKEKELEFTAQKNLRKEAFLRVYHSDKKGVSAWEEVKKDELPAKVKEKLGVK</sequence>
<name>A0A243A8M3_BACTU</name>
<dbReference type="InterPro" id="IPR036166">
    <property type="entry name" value="YxeA-like_sf"/>
</dbReference>
<dbReference type="Pfam" id="PF06486">
    <property type="entry name" value="DUF1093"/>
    <property type="match status" value="1"/>
</dbReference>
<accession>A0A243A8M3</accession>
<comment type="caution">
    <text evidence="1">The sequence shown here is derived from an EMBL/GenBank/DDBJ whole genome shotgun (WGS) entry which is preliminary data.</text>
</comment>
<dbReference type="PANTHER" id="PTHR36433">
    <property type="entry name" value="HYPOTHETICAL CYTOSOLIC PROTEIN"/>
    <property type="match status" value="1"/>
</dbReference>
<dbReference type="EMBL" id="NFDG01000121">
    <property type="protein sequence ID" value="OTY15170.1"/>
    <property type="molecule type" value="Genomic_DNA"/>
</dbReference>
<dbReference type="AlphaFoldDB" id="A0A243A8M3"/>